<evidence type="ECO:0000259" key="1">
    <source>
        <dbReference type="PROSITE" id="PS51186"/>
    </source>
</evidence>
<feature type="domain" description="N-acetyltransferase" evidence="1">
    <location>
        <begin position="2"/>
        <end position="184"/>
    </location>
</feature>
<dbReference type="Pfam" id="PF00583">
    <property type="entry name" value="Acetyltransf_1"/>
    <property type="match status" value="1"/>
</dbReference>
<proteinExistence type="predicted"/>
<evidence type="ECO:0000313" key="2">
    <source>
        <dbReference type="EMBL" id="MCG9970924.1"/>
    </source>
</evidence>
<dbReference type="EC" id="2.3.1.-" evidence="2"/>
<organism evidence="2 3">
    <name type="scientific">Christiangramia crocea</name>
    <dbReference type="NCBI Taxonomy" id="2904124"/>
    <lineage>
        <taxon>Bacteria</taxon>
        <taxon>Pseudomonadati</taxon>
        <taxon>Bacteroidota</taxon>
        <taxon>Flavobacteriia</taxon>
        <taxon>Flavobacteriales</taxon>
        <taxon>Flavobacteriaceae</taxon>
        <taxon>Christiangramia</taxon>
    </lineage>
</organism>
<dbReference type="InterPro" id="IPR000182">
    <property type="entry name" value="GNAT_dom"/>
</dbReference>
<dbReference type="SUPFAM" id="SSF55729">
    <property type="entry name" value="Acyl-CoA N-acyltransferases (Nat)"/>
    <property type="match status" value="1"/>
</dbReference>
<sequence>MINYRTGESEADLRGILDLQKQNLRQNLSLEEITTQGFVTVQHSFEQLYNLNQTEKHVIAEYNGQVIAYLLAMTIISEHEVPVLRPMFERFKELIINNRGITSYNYLVVGQVCVAKEYRGKGVLFSCYKAYKDFYSANYDFAITEISSLNSRSLNAHKKIGFKEIDRYKDSSGIEWIVIVWDWN</sequence>
<dbReference type="EMBL" id="JAJSON010000013">
    <property type="protein sequence ID" value="MCG9970924.1"/>
    <property type="molecule type" value="Genomic_DNA"/>
</dbReference>
<dbReference type="InterPro" id="IPR016181">
    <property type="entry name" value="Acyl_CoA_acyltransferase"/>
</dbReference>
<keyword evidence="3" id="KW-1185">Reference proteome</keyword>
<keyword evidence="2" id="KW-0012">Acyltransferase</keyword>
<protein>
    <submittedName>
        <fullName evidence="2">GNAT family N-acetyltransferase</fullName>
        <ecNumber evidence="2">2.3.1.-</ecNumber>
    </submittedName>
</protein>
<dbReference type="GO" id="GO:0016747">
    <property type="term" value="F:acyltransferase activity, transferring groups other than amino-acyl groups"/>
    <property type="evidence" value="ECO:0007669"/>
    <property type="project" value="InterPro"/>
</dbReference>
<accession>A0A9X1UWS2</accession>
<dbReference type="AlphaFoldDB" id="A0A9X1UWS2"/>
<dbReference type="Gene3D" id="3.40.630.30">
    <property type="match status" value="1"/>
</dbReference>
<name>A0A9X1UWS2_9FLAO</name>
<gene>
    <name evidence="2" type="ORF">LU635_04675</name>
</gene>
<dbReference type="Proteomes" id="UP001139344">
    <property type="component" value="Unassembled WGS sequence"/>
</dbReference>
<keyword evidence="2" id="KW-0808">Transferase</keyword>
<reference evidence="2" key="1">
    <citation type="submission" date="2021-12" db="EMBL/GenBank/DDBJ databases">
        <title>Description of Gramella crocea sp. nov., a new bacterium isolated from activated sludge.</title>
        <authorList>
            <person name="Zhang X."/>
        </authorList>
    </citation>
    <scope>NUCLEOTIDE SEQUENCE</scope>
    <source>
        <strain evidence="2">YB25</strain>
    </source>
</reference>
<dbReference type="RefSeq" id="WP_240096714.1">
    <property type="nucleotide sequence ID" value="NZ_JAJSON010000013.1"/>
</dbReference>
<dbReference type="PROSITE" id="PS51186">
    <property type="entry name" value="GNAT"/>
    <property type="match status" value="1"/>
</dbReference>
<evidence type="ECO:0000313" key="3">
    <source>
        <dbReference type="Proteomes" id="UP001139344"/>
    </source>
</evidence>
<comment type="caution">
    <text evidence="2">The sequence shown here is derived from an EMBL/GenBank/DDBJ whole genome shotgun (WGS) entry which is preliminary data.</text>
</comment>